<sequence>MNQKAKKILFLTALAAGTIHIINRLQYAASTGKNVLAFPDNQYYEWRFGKIRYIKKGTGTPLLLLHNLTVGSSCYEFSKILNQLAKDHEVYAIDFLGYGLSDKPDITFTNYLYVQMVTDFIKNVIGKKTDITASGDAFAVAVMVCHNDSETVRKLIGINPQSLFQLNQIPSRQTKILKLLLDTPVLGTFLYNMQTGRTAFQKLFEESYFYNPYKIEEKDILSYMEASHTTDYHSKHSYASYVGRYTNINILHALKEINNSIYLISGKEKADIDTIIENYVYYNGAIETTFIEKTKQLPHLERPEETLSAIQLFLNS</sequence>
<dbReference type="PANTHER" id="PTHR46438:SF2">
    <property type="entry name" value="ALPHA_BETA-HYDROLASES SUPERFAMILY PROTEIN"/>
    <property type="match status" value="1"/>
</dbReference>
<name>A0A9D1UBW8_9FIRM</name>
<evidence type="ECO:0000313" key="1">
    <source>
        <dbReference type="EMBL" id="HIW80760.1"/>
    </source>
</evidence>
<dbReference type="Proteomes" id="UP000824265">
    <property type="component" value="Unassembled WGS sequence"/>
</dbReference>
<evidence type="ECO:0000313" key="2">
    <source>
        <dbReference type="Proteomes" id="UP000824265"/>
    </source>
</evidence>
<dbReference type="EMBL" id="DXGH01000025">
    <property type="protein sequence ID" value="HIW80760.1"/>
    <property type="molecule type" value="Genomic_DNA"/>
</dbReference>
<dbReference type="PANTHER" id="PTHR46438">
    <property type="entry name" value="ALPHA/BETA-HYDROLASES SUPERFAMILY PROTEIN"/>
    <property type="match status" value="1"/>
</dbReference>
<organism evidence="1 2">
    <name type="scientific">Candidatus Acetatifactor stercoripullorum</name>
    <dbReference type="NCBI Taxonomy" id="2838414"/>
    <lineage>
        <taxon>Bacteria</taxon>
        <taxon>Bacillati</taxon>
        <taxon>Bacillota</taxon>
        <taxon>Clostridia</taxon>
        <taxon>Lachnospirales</taxon>
        <taxon>Lachnospiraceae</taxon>
        <taxon>Acetatifactor</taxon>
    </lineage>
</organism>
<reference evidence="1" key="2">
    <citation type="submission" date="2021-04" db="EMBL/GenBank/DDBJ databases">
        <authorList>
            <person name="Gilroy R."/>
        </authorList>
    </citation>
    <scope>NUCLEOTIDE SEQUENCE</scope>
    <source>
        <strain evidence="1">CHK195-6426</strain>
    </source>
</reference>
<proteinExistence type="predicted"/>
<reference evidence="1" key="1">
    <citation type="journal article" date="2021" name="PeerJ">
        <title>Extensive microbial diversity within the chicken gut microbiome revealed by metagenomics and culture.</title>
        <authorList>
            <person name="Gilroy R."/>
            <person name="Ravi A."/>
            <person name="Getino M."/>
            <person name="Pursley I."/>
            <person name="Horton D.L."/>
            <person name="Alikhan N.F."/>
            <person name="Baker D."/>
            <person name="Gharbi K."/>
            <person name="Hall N."/>
            <person name="Watson M."/>
            <person name="Adriaenssens E.M."/>
            <person name="Foster-Nyarko E."/>
            <person name="Jarju S."/>
            <person name="Secka A."/>
            <person name="Antonio M."/>
            <person name="Oren A."/>
            <person name="Chaudhuri R.R."/>
            <person name="La Ragione R."/>
            <person name="Hildebrand F."/>
            <person name="Pallen M.J."/>
        </authorList>
    </citation>
    <scope>NUCLEOTIDE SEQUENCE</scope>
    <source>
        <strain evidence="1">CHK195-6426</strain>
    </source>
</reference>
<dbReference type="RefSeq" id="WP_318705109.1">
    <property type="nucleotide sequence ID" value="NZ_CALWMU010000028.1"/>
</dbReference>
<comment type="caution">
    <text evidence="1">The sequence shown here is derived from an EMBL/GenBank/DDBJ whole genome shotgun (WGS) entry which is preliminary data.</text>
</comment>
<accession>A0A9D1UBW8</accession>
<dbReference type="GO" id="GO:0016787">
    <property type="term" value="F:hydrolase activity"/>
    <property type="evidence" value="ECO:0007669"/>
    <property type="project" value="UniProtKB-KW"/>
</dbReference>
<dbReference type="InterPro" id="IPR029058">
    <property type="entry name" value="AB_hydrolase_fold"/>
</dbReference>
<keyword evidence="1" id="KW-0378">Hydrolase</keyword>
<dbReference type="SUPFAM" id="SSF53474">
    <property type="entry name" value="alpha/beta-Hydrolases"/>
    <property type="match status" value="1"/>
</dbReference>
<dbReference type="Gene3D" id="3.40.50.1820">
    <property type="entry name" value="alpha/beta hydrolase"/>
    <property type="match status" value="1"/>
</dbReference>
<gene>
    <name evidence="1" type="ORF">H9742_04390</name>
</gene>
<protein>
    <submittedName>
        <fullName evidence="1">Alpha/beta hydrolase</fullName>
    </submittedName>
</protein>
<dbReference type="AlphaFoldDB" id="A0A9D1UBW8"/>